<feature type="domain" description="PHD-type" evidence="6">
    <location>
        <begin position="196"/>
        <end position="244"/>
    </location>
</feature>
<dbReference type="GO" id="GO:0006357">
    <property type="term" value="P:regulation of transcription by RNA polymerase II"/>
    <property type="evidence" value="ECO:0007669"/>
    <property type="project" value="TreeGrafter"/>
</dbReference>
<dbReference type="InterPro" id="IPR052819">
    <property type="entry name" value="Chromatin_regulatory_protein"/>
</dbReference>
<feature type="domain" description="PHD-type" evidence="6">
    <location>
        <begin position="331"/>
        <end position="384"/>
    </location>
</feature>
<dbReference type="InterPro" id="IPR019787">
    <property type="entry name" value="Znf_PHD-finger"/>
</dbReference>
<organism evidence="7 8">
    <name type="scientific">Dekkera bruxellensis</name>
    <name type="common">Brettanomyces custersii</name>
    <dbReference type="NCBI Taxonomy" id="5007"/>
    <lineage>
        <taxon>Eukaryota</taxon>
        <taxon>Fungi</taxon>
        <taxon>Dikarya</taxon>
        <taxon>Ascomycota</taxon>
        <taxon>Saccharomycotina</taxon>
        <taxon>Pichiomycetes</taxon>
        <taxon>Pichiales</taxon>
        <taxon>Pichiaceae</taxon>
        <taxon>Brettanomyces</taxon>
    </lineage>
</organism>
<dbReference type="Gene3D" id="3.30.40.10">
    <property type="entry name" value="Zinc/RING finger domain, C3HC4 (zinc finger)"/>
    <property type="match status" value="2"/>
</dbReference>
<keyword evidence="2 4" id="KW-0863">Zinc-finger</keyword>
<dbReference type="AlphaFoldDB" id="A0A7D9D152"/>
<reference evidence="7 8" key="1">
    <citation type="submission" date="2019-07" db="EMBL/GenBank/DDBJ databases">
        <authorList>
            <person name="Friedrich A."/>
            <person name="Schacherer J."/>
        </authorList>
    </citation>
    <scope>NUCLEOTIDE SEQUENCE [LARGE SCALE GENOMIC DNA]</scope>
</reference>
<dbReference type="SUPFAM" id="SSF57903">
    <property type="entry name" value="FYVE/PHD zinc finger"/>
    <property type="match status" value="2"/>
</dbReference>
<keyword evidence="3" id="KW-0862">Zinc</keyword>
<feature type="compositionally biased region" description="Basic and acidic residues" evidence="5">
    <location>
        <begin position="85"/>
        <end position="94"/>
    </location>
</feature>
<evidence type="ECO:0000313" key="8">
    <source>
        <dbReference type="Proteomes" id="UP000478008"/>
    </source>
</evidence>
<keyword evidence="1" id="KW-0479">Metal-binding</keyword>
<dbReference type="InterPro" id="IPR019786">
    <property type="entry name" value="Zinc_finger_PHD-type_CS"/>
</dbReference>
<evidence type="ECO:0000256" key="4">
    <source>
        <dbReference type="PROSITE-ProRule" id="PRU00146"/>
    </source>
</evidence>
<dbReference type="Pfam" id="PF00628">
    <property type="entry name" value="PHD"/>
    <property type="match status" value="2"/>
</dbReference>
<dbReference type="SMART" id="SM00249">
    <property type="entry name" value="PHD"/>
    <property type="match status" value="2"/>
</dbReference>
<evidence type="ECO:0000256" key="5">
    <source>
        <dbReference type="SAM" id="MobiDB-lite"/>
    </source>
</evidence>
<dbReference type="GO" id="GO:0008270">
    <property type="term" value="F:zinc ion binding"/>
    <property type="evidence" value="ECO:0007669"/>
    <property type="project" value="UniProtKB-KW"/>
</dbReference>
<dbReference type="EMBL" id="CABFWN010000003">
    <property type="protein sequence ID" value="VUG18412.1"/>
    <property type="molecule type" value="Genomic_DNA"/>
</dbReference>
<feature type="region of interest" description="Disordered" evidence="5">
    <location>
        <begin position="48"/>
        <end position="94"/>
    </location>
</feature>
<keyword evidence="8" id="KW-1185">Reference proteome</keyword>
<feature type="region of interest" description="Disordered" evidence="5">
    <location>
        <begin position="1"/>
        <end position="23"/>
    </location>
</feature>
<name>A0A7D9D152_DEKBR</name>
<dbReference type="PANTHER" id="PTHR47636:SF1">
    <property type="entry name" value="TRANSCRIPTIONAL REGULATORY PROTEIN RCO1"/>
    <property type="match status" value="1"/>
</dbReference>
<proteinExistence type="predicted"/>
<dbReference type="PANTHER" id="PTHR47636">
    <property type="entry name" value="TRANSCRIPTIONAL REGULATORY PROTEIN RCO1"/>
    <property type="match status" value="1"/>
</dbReference>
<dbReference type="PROSITE" id="PS01359">
    <property type="entry name" value="ZF_PHD_1"/>
    <property type="match status" value="1"/>
</dbReference>
<dbReference type="PROSITE" id="PS50016">
    <property type="entry name" value="ZF_PHD_2"/>
    <property type="match status" value="2"/>
</dbReference>
<evidence type="ECO:0000256" key="1">
    <source>
        <dbReference type="ARBA" id="ARBA00022723"/>
    </source>
</evidence>
<sequence>MPSRFSCTVSNNNSRQENIHGLNNDSYQNKLVQTSTLAKANGEKFAFTEPPLAKPAKGATGQPLEEPPNSVSKKELNLGLRKRRLTPEERDDARQNEYLEHKKEKIYTGGLKTRSSEEITRLSELRTRPEVKKEPLKLEEEEKEDKEDIGSRIRKRILRPKKEVTLRISLKKLNSVETENTESSVKKEYDEAAKNQDFCASCGLPGSFICCEECPKSFHFHCLSPPMDPAHLPDYWICNECRKNKLMSSNHQKSTHPKNVGIFAKMLDDLEYINPSSFMLPRDISDAFEGVAVDKFGDYIDDNFKPVKTYRQICKEKEDPLHEIYDQDGNVKICYKCGGSGLNHQELIKCDYCPLYWHLDCLDPPMASVKQLGTKWKCPNHADNVIAPKLKLRHQPSVEIAATRGVKISPDSNVEIDNIEDAESFDQDATVDYLYDSRTAKQQLQGKKLYKFENGKTSLHYNLSEPMQRYKKYLKLGNVTYRFKEEGVILDFIKGSRIKKLHDMHNMDQHNLHLYGKLEPDLKGMVSSLCKLSKREIASPQQKQINFENLLNVANADYKIENEKLDKKELRKLMMVKALMERKGEDKMMNFFAPECNNSN</sequence>
<dbReference type="InterPro" id="IPR013083">
    <property type="entry name" value="Znf_RING/FYVE/PHD"/>
</dbReference>
<accession>A0A7D9D152</accession>
<dbReference type="GO" id="GO:0032221">
    <property type="term" value="C:Rpd3S complex"/>
    <property type="evidence" value="ECO:0007669"/>
    <property type="project" value="TreeGrafter"/>
</dbReference>
<dbReference type="Proteomes" id="UP000478008">
    <property type="component" value="Unassembled WGS sequence"/>
</dbReference>
<evidence type="ECO:0000256" key="3">
    <source>
        <dbReference type="ARBA" id="ARBA00022833"/>
    </source>
</evidence>
<evidence type="ECO:0000256" key="2">
    <source>
        <dbReference type="ARBA" id="ARBA00022771"/>
    </source>
</evidence>
<dbReference type="CDD" id="cd15534">
    <property type="entry name" value="PHD2_PHF12_Rco1"/>
    <property type="match status" value="1"/>
</dbReference>
<protein>
    <submittedName>
        <fullName evidence="7">DEBR0S3_10154g1_1</fullName>
    </submittedName>
</protein>
<evidence type="ECO:0000259" key="6">
    <source>
        <dbReference type="PROSITE" id="PS50016"/>
    </source>
</evidence>
<dbReference type="InterPro" id="IPR001965">
    <property type="entry name" value="Znf_PHD"/>
</dbReference>
<gene>
    <name evidence="7" type="ORF">DEBR0S3_10154G</name>
</gene>
<evidence type="ECO:0000313" key="7">
    <source>
        <dbReference type="EMBL" id="VUG18412.1"/>
    </source>
</evidence>
<dbReference type="InterPro" id="IPR011011">
    <property type="entry name" value="Znf_FYVE_PHD"/>
</dbReference>